<evidence type="ECO:0000256" key="8">
    <source>
        <dbReference type="ARBA" id="ARBA00022840"/>
    </source>
</evidence>
<comment type="caution">
    <text evidence="13">The sequence shown here is derived from an EMBL/GenBank/DDBJ whole genome shotgun (WGS) entry which is preliminary data.</text>
</comment>
<dbReference type="InterPro" id="IPR029057">
    <property type="entry name" value="PRTase-like"/>
</dbReference>
<dbReference type="Gene3D" id="3.40.50.2020">
    <property type="match status" value="3"/>
</dbReference>
<evidence type="ECO:0000259" key="12">
    <source>
        <dbReference type="Pfam" id="PF13793"/>
    </source>
</evidence>
<dbReference type="GO" id="GO:0006164">
    <property type="term" value="P:purine nucleotide biosynthetic process"/>
    <property type="evidence" value="ECO:0007669"/>
    <property type="project" value="TreeGrafter"/>
</dbReference>
<dbReference type="GeneID" id="42002299"/>
<keyword evidence="14" id="KW-1185">Reference proteome</keyword>
<keyword evidence="8" id="KW-0067">ATP-binding</keyword>
<dbReference type="GO" id="GO:0000287">
    <property type="term" value="F:magnesium ion binding"/>
    <property type="evidence" value="ECO:0007669"/>
    <property type="project" value="InterPro"/>
</dbReference>
<feature type="region of interest" description="Disordered" evidence="11">
    <location>
        <begin position="205"/>
        <end position="291"/>
    </location>
</feature>
<feature type="domain" description="Ribose-phosphate pyrophosphokinase N-terminal" evidence="12">
    <location>
        <begin position="4"/>
        <end position="107"/>
    </location>
</feature>
<dbReference type="NCBIfam" id="TIGR01251">
    <property type="entry name" value="ribP_PPkin"/>
    <property type="match status" value="1"/>
</dbReference>
<keyword evidence="7 13" id="KW-0418">Kinase</keyword>
<keyword evidence="6" id="KW-0547">Nucleotide-binding</keyword>
<evidence type="ECO:0000256" key="7">
    <source>
        <dbReference type="ARBA" id="ARBA00022777"/>
    </source>
</evidence>
<sequence length="541" mass="57740">MRDIAIFAGSSHPEFAKAVCKRLGIPVARSTLSKFANKETNVEIGESVRNTDVYIVQSGCGHVNDNFMELLIMIAACRTASASKVTAVIPCFPYARQPDAPHKRNGMPLARVPAAELEKMRQLNELNGSIPAAGGSMSRATSSSHMNGSVPVLPNSTSATGISRGASPRMERSNRFHAEPSTDTVPTKEMNSRDSTVAFVVDGDQATTDDSNTSPSSHASASNSVTGSQILSTSAPPNISPMRPPTFASGTAAAILAQHGGPVGPTPARMPSLVRTGSNASEEGRRMSTFSTSHSNVVVATLAPQIPPQITPTVLPGQSAGGYKHWTARSGTLIANLLMAAGADHIITMDLHDPQFQGFFDIPVDNLHSEPLILKYIKENIPDYRNAVMVSPDAGGAKRATGIADKLNMNFAMVHKERRNVNSPTSDMMLVGDVKNKVCILIDDIADTSFTITKAAKVLKEFGATRIYALITHAIMSGDAIERIKASSIDEVVVSNSVPQEDHLAKCPKMKVFDITTLFAEAIRRIHNGESVSFLFDVVPI</sequence>
<dbReference type="Pfam" id="PF14572">
    <property type="entry name" value="Pribosyl_synth"/>
    <property type="match status" value="1"/>
</dbReference>
<comment type="catalytic activity">
    <reaction evidence="10">
        <text>D-ribose 5-phosphate + ATP = 5-phospho-alpha-D-ribose 1-diphosphate + AMP + H(+)</text>
        <dbReference type="Rhea" id="RHEA:15609"/>
        <dbReference type="ChEBI" id="CHEBI:15378"/>
        <dbReference type="ChEBI" id="CHEBI:30616"/>
        <dbReference type="ChEBI" id="CHEBI:58017"/>
        <dbReference type="ChEBI" id="CHEBI:78346"/>
        <dbReference type="ChEBI" id="CHEBI:456215"/>
        <dbReference type="EC" id="2.7.6.1"/>
    </reaction>
</comment>
<dbReference type="GO" id="GO:0006015">
    <property type="term" value="P:5-phosphoribose 1-diphosphate biosynthetic process"/>
    <property type="evidence" value="ECO:0007669"/>
    <property type="project" value="TreeGrafter"/>
</dbReference>
<evidence type="ECO:0000256" key="2">
    <source>
        <dbReference type="ARBA" id="ARBA00013247"/>
    </source>
</evidence>
<dbReference type="SMART" id="SM01400">
    <property type="entry name" value="Pribosyltran_N"/>
    <property type="match status" value="1"/>
</dbReference>
<dbReference type="InterPro" id="IPR000836">
    <property type="entry name" value="PRTase_dom"/>
</dbReference>
<dbReference type="InterPro" id="IPR005946">
    <property type="entry name" value="Rib-P_diPkinase"/>
</dbReference>
<feature type="compositionally biased region" description="Low complexity" evidence="11">
    <location>
        <begin position="211"/>
        <end position="228"/>
    </location>
</feature>
<dbReference type="RefSeq" id="XP_031027251.1">
    <property type="nucleotide sequence ID" value="XM_031167002.1"/>
</dbReference>
<evidence type="ECO:0000256" key="10">
    <source>
        <dbReference type="ARBA" id="ARBA00049535"/>
    </source>
</evidence>
<organism evidence="13 14">
    <name type="scientific">Synchytrium microbalum</name>
    <dbReference type="NCBI Taxonomy" id="1806994"/>
    <lineage>
        <taxon>Eukaryota</taxon>
        <taxon>Fungi</taxon>
        <taxon>Fungi incertae sedis</taxon>
        <taxon>Chytridiomycota</taxon>
        <taxon>Chytridiomycota incertae sedis</taxon>
        <taxon>Chytridiomycetes</taxon>
        <taxon>Synchytriales</taxon>
        <taxon>Synchytriaceae</taxon>
        <taxon>Synchytrium</taxon>
    </lineage>
</organism>
<feature type="compositionally biased region" description="Basic and acidic residues" evidence="11">
    <location>
        <begin position="169"/>
        <end position="180"/>
    </location>
</feature>
<dbReference type="CDD" id="cd06223">
    <property type="entry name" value="PRTases_typeI"/>
    <property type="match status" value="1"/>
</dbReference>
<dbReference type="PROSITE" id="PS00114">
    <property type="entry name" value="PRPP_SYNTHASE"/>
    <property type="match status" value="1"/>
</dbReference>
<evidence type="ECO:0000256" key="6">
    <source>
        <dbReference type="ARBA" id="ARBA00022741"/>
    </source>
</evidence>
<dbReference type="InterPro" id="IPR000842">
    <property type="entry name" value="PRib_PP_synth_CS"/>
</dbReference>
<proteinExistence type="inferred from homology"/>
<dbReference type="GO" id="GO:0005737">
    <property type="term" value="C:cytoplasm"/>
    <property type="evidence" value="ECO:0007669"/>
    <property type="project" value="TreeGrafter"/>
</dbReference>
<dbReference type="GO" id="GO:0004749">
    <property type="term" value="F:ribose phosphate diphosphokinase activity"/>
    <property type="evidence" value="ECO:0007669"/>
    <property type="project" value="UniProtKB-EC"/>
</dbReference>
<keyword evidence="5" id="KW-0545">Nucleotide biosynthesis</keyword>
<name>A0A507CCF6_9FUNG</name>
<evidence type="ECO:0000256" key="1">
    <source>
        <dbReference type="ARBA" id="ARBA00006478"/>
    </source>
</evidence>
<keyword evidence="4" id="KW-0479">Metal-binding</keyword>
<dbReference type="SUPFAM" id="SSF53271">
    <property type="entry name" value="PRTase-like"/>
    <property type="match status" value="3"/>
</dbReference>
<dbReference type="GO" id="GO:0016301">
    <property type="term" value="F:kinase activity"/>
    <property type="evidence" value="ECO:0007669"/>
    <property type="project" value="UniProtKB-KW"/>
</dbReference>
<evidence type="ECO:0000313" key="13">
    <source>
        <dbReference type="EMBL" id="TPX37181.1"/>
    </source>
</evidence>
<feature type="region of interest" description="Disordered" evidence="11">
    <location>
        <begin position="133"/>
        <end position="193"/>
    </location>
</feature>
<evidence type="ECO:0000313" key="14">
    <source>
        <dbReference type="Proteomes" id="UP000319731"/>
    </source>
</evidence>
<feature type="compositionally biased region" description="Polar residues" evidence="11">
    <location>
        <begin position="138"/>
        <end position="147"/>
    </location>
</feature>
<evidence type="ECO:0000256" key="11">
    <source>
        <dbReference type="SAM" id="MobiDB-lite"/>
    </source>
</evidence>
<dbReference type="PANTHER" id="PTHR10210:SF36">
    <property type="entry name" value="RIBOSE-PHOSPHATE PYROPHOSPHOKINASE 5"/>
    <property type="match status" value="1"/>
</dbReference>
<dbReference type="GO" id="GO:0002189">
    <property type="term" value="C:ribose phosphate diphosphokinase complex"/>
    <property type="evidence" value="ECO:0007669"/>
    <property type="project" value="UniProtKB-ARBA"/>
</dbReference>
<dbReference type="GO" id="GO:0005524">
    <property type="term" value="F:ATP binding"/>
    <property type="evidence" value="ECO:0007669"/>
    <property type="project" value="UniProtKB-KW"/>
</dbReference>
<keyword evidence="3" id="KW-0808">Transferase</keyword>
<dbReference type="Proteomes" id="UP000319731">
    <property type="component" value="Unassembled WGS sequence"/>
</dbReference>
<dbReference type="EMBL" id="QEAO01000003">
    <property type="protein sequence ID" value="TPX37181.1"/>
    <property type="molecule type" value="Genomic_DNA"/>
</dbReference>
<keyword evidence="9" id="KW-0460">Magnesium</keyword>
<evidence type="ECO:0000256" key="9">
    <source>
        <dbReference type="ARBA" id="ARBA00022842"/>
    </source>
</evidence>
<dbReference type="OrthoDB" id="413572at2759"/>
<reference evidence="13 14" key="1">
    <citation type="journal article" date="2019" name="Sci. Rep.">
        <title>Comparative genomics of chytrid fungi reveal insights into the obligate biotrophic and pathogenic lifestyle of Synchytrium endobioticum.</title>
        <authorList>
            <person name="van de Vossenberg B.T.L.H."/>
            <person name="Warris S."/>
            <person name="Nguyen H.D.T."/>
            <person name="van Gent-Pelzer M.P.E."/>
            <person name="Joly D.L."/>
            <person name="van de Geest H.C."/>
            <person name="Bonants P.J.M."/>
            <person name="Smith D.S."/>
            <person name="Levesque C.A."/>
            <person name="van der Lee T.A.J."/>
        </authorList>
    </citation>
    <scope>NUCLEOTIDE SEQUENCE [LARGE SCALE GENOMIC DNA]</scope>
    <source>
        <strain evidence="13 14">JEL517</strain>
    </source>
</reference>
<dbReference type="STRING" id="1806994.A0A507CCF6"/>
<dbReference type="FunFam" id="3.40.50.2020:FF:000007">
    <property type="entry name" value="Ribose-phosphate pyrophosphokinase"/>
    <property type="match status" value="1"/>
</dbReference>
<evidence type="ECO:0000256" key="3">
    <source>
        <dbReference type="ARBA" id="ARBA00022679"/>
    </source>
</evidence>
<protein>
    <recommendedName>
        <fullName evidence="2">ribose-phosphate diphosphokinase</fullName>
        <ecNumber evidence="2">2.7.6.1</ecNumber>
    </recommendedName>
</protein>
<dbReference type="FunFam" id="3.40.50.2020:FF:000005">
    <property type="entry name" value="Ribose-phosphate pyrophosphokinase 1"/>
    <property type="match status" value="1"/>
</dbReference>
<evidence type="ECO:0000256" key="4">
    <source>
        <dbReference type="ARBA" id="ARBA00022723"/>
    </source>
</evidence>
<accession>A0A507CCF6</accession>
<evidence type="ECO:0000256" key="5">
    <source>
        <dbReference type="ARBA" id="ARBA00022727"/>
    </source>
</evidence>
<gene>
    <name evidence="13" type="ORF">SmJEL517_g01074</name>
</gene>
<dbReference type="Pfam" id="PF13793">
    <property type="entry name" value="Pribosyltran_N"/>
    <property type="match status" value="1"/>
</dbReference>
<dbReference type="GO" id="GO:0009156">
    <property type="term" value="P:ribonucleoside monophosphate biosynthetic process"/>
    <property type="evidence" value="ECO:0007669"/>
    <property type="project" value="InterPro"/>
</dbReference>
<dbReference type="AlphaFoldDB" id="A0A507CCF6"/>
<dbReference type="EC" id="2.7.6.1" evidence="2"/>
<dbReference type="InterPro" id="IPR029099">
    <property type="entry name" value="Pribosyltran_N"/>
</dbReference>
<dbReference type="PANTHER" id="PTHR10210">
    <property type="entry name" value="RIBOSE-PHOSPHATE DIPHOSPHOKINASE FAMILY MEMBER"/>
    <property type="match status" value="1"/>
</dbReference>
<comment type="similarity">
    <text evidence="1">Belongs to the ribose-phosphate pyrophosphokinase family.</text>
</comment>